<evidence type="ECO:0000313" key="2">
    <source>
        <dbReference type="EMBL" id="GMH79589.1"/>
    </source>
</evidence>
<evidence type="ECO:0000313" key="3">
    <source>
        <dbReference type="Proteomes" id="UP001165122"/>
    </source>
</evidence>
<accession>A0A9W7AX49</accession>
<evidence type="ECO:0000259" key="1">
    <source>
        <dbReference type="SMART" id="SM00587"/>
    </source>
</evidence>
<dbReference type="Proteomes" id="UP001165122">
    <property type="component" value="Unassembled WGS sequence"/>
</dbReference>
<sequence>MAKVEPEPLQQAPAQTIIGNGIERKMSMAASRNLPLDRYYLKGDVGFELPKKIEDVDKQFFTNLLHAQNLLEPDNEVTELDAKIIGADKGFTSNVVLAKLKYKNPPSPGTSPEKLVVKIMGAGLRPMTLCHGDMKLDNIFFKKTDGSVIAVDWGVCGWGNPMADLSYFFGRSVETVDRRKWWDELLDIYYNELISVNPSIKSIYNKEKMITDLSYTSLVPFFTVCGTLKGLQNDVVNQTGSFAPEGQRSTDDQIKRVWMDQSLTRVAELIKDSNTKESLESSLIKVDPSLPVIPCCCFWTMWGNK</sequence>
<dbReference type="SMART" id="SM00587">
    <property type="entry name" value="CHK"/>
    <property type="match status" value="1"/>
</dbReference>
<reference evidence="3" key="1">
    <citation type="journal article" date="2023" name="Commun. Biol.">
        <title>Genome analysis of Parmales, the sister group of diatoms, reveals the evolutionary specialization of diatoms from phago-mixotrophs to photoautotrophs.</title>
        <authorList>
            <person name="Ban H."/>
            <person name="Sato S."/>
            <person name="Yoshikawa S."/>
            <person name="Yamada K."/>
            <person name="Nakamura Y."/>
            <person name="Ichinomiya M."/>
            <person name="Sato N."/>
            <person name="Blanc-Mathieu R."/>
            <person name="Endo H."/>
            <person name="Kuwata A."/>
            <person name="Ogata H."/>
        </authorList>
    </citation>
    <scope>NUCLEOTIDE SEQUENCE [LARGE SCALE GENOMIC DNA]</scope>
    <source>
        <strain evidence="3">NIES 3700</strain>
    </source>
</reference>
<dbReference type="AlphaFoldDB" id="A0A9W7AX49"/>
<dbReference type="OrthoDB" id="187405at2759"/>
<feature type="domain" description="CHK kinase-like" evidence="1">
    <location>
        <begin position="17"/>
        <end position="199"/>
    </location>
</feature>
<gene>
    <name evidence="2" type="ORF">TrLO_g6262</name>
</gene>
<dbReference type="InterPro" id="IPR015897">
    <property type="entry name" value="CHK_kinase-like"/>
</dbReference>
<dbReference type="PANTHER" id="PTHR11012:SF30">
    <property type="entry name" value="PROTEIN KINASE-LIKE DOMAIN-CONTAINING"/>
    <property type="match status" value="1"/>
</dbReference>
<comment type="caution">
    <text evidence="2">The sequence shown here is derived from an EMBL/GenBank/DDBJ whole genome shotgun (WGS) entry which is preliminary data.</text>
</comment>
<dbReference type="Pfam" id="PF02958">
    <property type="entry name" value="EcKL"/>
    <property type="match status" value="1"/>
</dbReference>
<dbReference type="EMBL" id="BRXW01000919">
    <property type="protein sequence ID" value="GMH79589.1"/>
    <property type="molecule type" value="Genomic_DNA"/>
</dbReference>
<name>A0A9W7AX49_9STRA</name>
<protein>
    <recommendedName>
        <fullName evidence="1">CHK kinase-like domain-containing protein</fullName>
    </recommendedName>
</protein>
<dbReference type="InterPro" id="IPR004119">
    <property type="entry name" value="EcKL"/>
</dbReference>
<dbReference type="Gene3D" id="3.90.1200.10">
    <property type="match status" value="1"/>
</dbReference>
<proteinExistence type="predicted"/>
<organism evidence="2 3">
    <name type="scientific">Triparma laevis f. longispina</name>
    <dbReference type="NCBI Taxonomy" id="1714387"/>
    <lineage>
        <taxon>Eukaryota</taxon>
        <taxon>Sar</taxon>
        <taxon>Stramenopiles</taxon>
        <taxon>Ochrophyta</taxon>
        <taxon>Bolidophyceae</taxon>
        <taxon>Parmales</taxon>
        <taxon>Triparmaceae</taxon>
        <taxon>Triparma</taxon>
    </lineage>
</organism>
<dbReference type="SUPFAM" id="SSF56112">
    <property type="entry name" value="Protein kinase-like (PK-like)"/>
    <property type="match status" value="1"/>
</dbReference>
<keyword evidence="3" id="KW-1185">Reference proteome</keyword>
<dbReference type="InterPro" id="IPR011009">
    <property type="entry name" value="Kinase-like_dom_sf"/>
</dbReference>
<dbReference type="PANTHER" id="PTHR11012">
    <property type="entry name" value="PROTEIN KINASE-LIKE DOMAIN-CONTAINING"/>
    <property type="match status" value="1"/>
</dbReference>